<dbReference type="Pfam" id="PF01297">
    <property type="entry name" value="ZnuA"/>
    <property type="match status" value="1"/>
</dbReference>
<evidence type="ECO:0000256" key="5">
    <source>
        <dbReference type="SAM" id="SignalP"/>
    </source>
</evidence>
<protein>
    <submittedName>
        <fullName evidence="6">Zinc ABC transporter substrate-binding protein</fullName>
    </submittedName>
</protein>
<feature type="signal peptide" evidence="5">
    <location>
        <begin position="1"/>
        <end position="24"/>
    </location>
</feature>
<gene>
    <name evidence="6" type="ORF">HK23_02790</name>
</gene>
<reference evidence="7" key="1">
    <citation type="submission" date="2014-06" db="EMBL/GenBank/DDBJ databases">
        <authorList>
            <person name="Winans N.J."/>
            <person name="Newell P.D."/>
            <person name="Douglas A.E."/>
        </authorList>
    </citation>
    <scope>NUCLEOTIDE SEQUENCE [LARGE SCALE GENOMIC DNA]</scope>
    <source>
        <strain evidence="7">DsW_057</strain>
    </source>
</reference>
<evidence type="ECO:0000256" key="4">
    <source>
        <dbReference type="ARBA" id="ARBA00022729"/>
    </source>
</evidence>
<dbReference type="InterPro" id="IPR006127">
    <property type="entry name" value="ZnuA-like"/>
</dbReference>
<dbReference type="EMBL" id="JOPG01000013">
    <property type="protein sequence ID" value="OUJ06059.1"/>
    <property type="molecule type" value="Genomic_DNA"/>
</dbReference>
<dbReference type="PANTHER" id="PTHR42953:SF1">
    <property type="entry name" value="METAL-BINDING PROTEIN HI_0362-RELATED"/>
    <property type="match status" value="1"/>
</dbReference>
<keyword evidence="3" id="KW-0479">Metal-binding</keyword>
<proteinExistence type="predicted"/>
<dbReference type="PROSITE" id="PS51257">
    <property type="entry name" value="PROKAR_LIPOPROTEIN"/>
    <property type="match status" value="1"/>
</dbReference>
<evidence type="ECO:0000313" key="6">
    <source>
        <dbReference type="EMBL" id="OUJ06059.1"/>
    </source>
</evidence>
<dbReference type="SUPFAM" id="SSF53807">
    <property type="entry name" value="Helical backbone' metal receptor"/>
    <property type="match status" value="1"/>
</dbReference>
<dbReference type="GO" id="GO:0046872">
    <property type="term" value="F:metal ion binding"/>
    <property type="evidence" value="ECO:0007669"/>
    <property type="project" value="UniProtKB-KW"/>
</dbReference>
<dbReference type="InterPro" id="IPR050492">
    <property type="entry name" value="Bact_metal-bind_prot9"/>
</dbReference>
<comment type="subcellular location">
    <subcellularLocation>
        <location evidence="1">Cell envelope</location>
    </subcellularLocation>
</comment>
<evidence type="ECO:0000256" key="1">
    <source>
        <dbReference type="ARBA" id="ARBA00004196"/>
    </source>
</evidence>
<dbReference type="GO" id="GO:0030001">
    <property type="term" value="P:metal ion transport"/>
    <property type="evidence" value="ECO:0007669"/>
    <property type="project" value="InterPro"/>
</dbReference>
<evidence type="ECO:0000313" key="7">
    <source>
        <dbReference type="Proteomes" id="UP000242683"/>
    </source>
</evidence>
<comment type="caution">
    <text evidence="6">The sequence shown here is derived from an EMBL/GenBank/DDBJ whole genome shotgun (WGS) entry which is preliminary data.</text>
</comment>
<dbReference type="AlphaFoldDB" id="A0A1Y3G952"/>
<evidence type="ECO:0000256" key="3">
    <source>
        <dbReference type="ARBA" id="ARBA00022723"/>
    </source>
</evidence>
<organism evidence="6 7">
    <name type="scientific">Acetobacter malorum</name>
    <dbReference type="NCBI Taxonomy" id="178901"/>
    <lineage>
        <taxon>Bacteria</taxon>
        <taxon>Pseudomonadati</taxon>
        <taxon>Pseudomonadota</taxon>
        <taxon>Alphaproteobacteria</taxon>
        <taxon>Acetobacterales</taxon>
        <taxon>Acetobacteraceae</taxon>
        <taxon>Acetobacter</taxon>
    </lineage>
</organism>
<feature type="chain" id="PRO_5012870147" evidence="5">
    <location>
        <begin position="25"/>
        <end position="293"/>
    </location>
</feature>
<dbReference type="Gene3D" id="3.40.50.1980">
    <property type="entry name" value="Nitrogenase molybdenum iron protein domain"/>
    <property type="match status" value="2"/>
</dbReference>
<evidence type="ECO:0000256" key="2">
    <source>
        <dbReference type="ARBA" id="ARBA00022448"/>
    </source>
</evidence>
<keyword evidence="2" id="KW-0813">Transport</keyword>
<name>A0A1Y3G952_9PROT</name>
<sequence>MMRFPASVLSCLMLAGVWSGCATAAETPVVVAAENTWGDLAAQVAEPDMHVTSLLNTPTIDPHLYEPTPADARLVAQASLVVANGAGYDAWLDRLVQARRGPLVPVVKADGWTGWHEGDNAHLAYNLPAVAAFVSRFSAACQAADPQHASAYEARGKIVMAAIQSVLEHVTTLRAQVQGQPVAATEPVFTPLADSLGLVMKEQAFQVAVMNDVEPPASSVAQFDADIRQHAVRFVAYNAQADRPSVQRLIAQAHTAGVPVLPVREIMPPDTHWQDWMHSILTQVAQVLGQPTP</sequence>
<dbReference type="PANTHER" id="PTHR42953">
    <property type="entry name" value="HIGH-AFFINITY ZINC UPTAKE SYSTEM PROTEIN ZNUA-RELATED"/>
    <property type="match status" value="1"/>
</dbReference>
<keyword evidence="4 5" id="KW-0732">Signal</keyword>
<accession>A0A1Y3G952</accession>
<dbReference type="Proteomes" id="UP000242683">
    <property type="component" value="Unassembled WGS sequence"/>
</dbReference>
<dbReference type="GO" id="GO:0030313">
    <property type="term" value="C:cell envelope"/>
    <property type="evidence" value="ECO:0007669"/>
    <property type="project" value="UniProtKB-SubCell"/>
</dbReference>